<evidence type="ECO:0000256" key="10">
    <source>
        <dbReference type="SAM" id="Phobius"/>
    </source>
</evidence>
<keyword evidence="12" id="KW-1185">Reference proteome</keyword>
<dbReference type="InterPro" id="IPR036396">
    <property type="entry name" value="Cyt_P450_sf"/>
</dbReference>
<sequence length="525" mass="59377">MDLKVADALAFSGFTIALLLYIRKFLRNRPSILPPGPKGLPIIGNLLQLPKSYEWETYHRWSTELDTDIIHVNAAGVSIIVLDSMKAAEDLVEKRSMIYSSRPQSVMLMEFLAQDRNFGLMLYGEQWRIRRRLFDQMFNPATSKRYQPQQATATRHLLRKLCDDPENFARHIRHHAATIILSIAYGIKVLPENDPHVKLAEDGVRIVGAATRPGSFLVEALPLLKYVPEWLPGASWKLQAKEWCKVTKAMFIKPFEAANDLIASTVDLSIDAKGTILPSFTSFCYQEYQETQDPAYHESLVCDVAMTMFQGGSDTTVSTMTSFFLAMLANPDAQRKAQQEIDRVIPAGHLPDFSDHDSLPYVAALVKEALRWQNVFPMGIPHRLDEEDVYRGYRIPAESIVLINVWAILHDETVYPEPFSFKPERFLTPEGQLDPNVQDPAKAVFGFGKRVCPGRHMGYSSIWIAISSLLTVFNIEKALNPDGSVDEPTYAQIGDTLCHPVPFKCSIKPRSQQMEKMIRDLTMSD</sequence>
<comment type="caution">
    <text evidence="11">The sequence shown here is derived from an EMBL/GenBank/DDBJ whole genome shotgun (WGS) entry which is preliminary data.</text>
</comment>
<dbReference type="InterPro" id="IPR002401">
    <property type="entry name" value="Cyt_P450_E_grp-I"/>
</dbReference>
<dbReference type="Pfam" id="PF00067">
    <property type="entry name" value="p450"/>
    <property type="match status" value="1"/>
</dbReference>
<evidence type="ECO:0000256" key="5">
    <source>
        <dbReference type="ARBA" id="ARBA00022723"/>
    </source>
</evidence>
<accession>A0ABR3EQW7</accession>
<proteinExistence type="inferred from homology"/>
<evidence type="ECO:0000256" key="7">
    <source>
        <dbReference type="ARBA" id="ARBA00023004"/>
    </source>
</evidence>
<gene>
    <name evidence="11" type="ORF">V5O48_016834</name>
</gene>
<dbReference type="PANTHER" id="PTHR46300:SF7">
    <property type="entry name" value="P450, PUTATIVE (EUROFUNG)-RELATED"/>
    <property type="match status" value="1"/>
</dbReference>
<organism evidence="11 12">
    <name type="scientific">Marasmius crinis-equi</name>
    <dbReference type="NCBI Taxonomy" id="585013"/>
    <lineage>
        <taxon>Eukaryota</taxon>
        <taxon>Fungi</taxon>
        <taxon>Dikarya</taxon>
        <taxon>Basidiomycota</taxon>
        <taxon>Agaricomycotina</taxon>
        <taxon>Agaricomycetes</taxon>
        <taxon>Agaricomycetidae</taxon>
        <taxon>Agaricales</taxon>
        <taxon>Marasmiineae</taxon>
        <taxon>Marasmiaceae</taxon>
        <taxon>Marasmius</taxon>
    </lineage>
</organism>
<reference evidence="11 12" key="1">
    <citation type="submission" date="2024-02" db="EMBL/GenBank/DDBJ databases">
        <title>A draft genome for the cacao thread blight pathogen Marasmius crinis-equi.</title>
        <authorList>
            <person name="Cohen S.P."/>
            <person name="Baruah I.K."/>
            <person name="Amoako-Attah I."/>
            <person name="Bukari Y."/>
            <person name="Meinhardt L.W."/>
            <person name="Bailey B.A."/>
        </authorList>
    </citation>
    <scope>NUCLEOTIDE SEQUENCE [LARGE SCALE GENOMIC DNA]</scope>
    <source>
        <strain evidence="11 12">GH-76</strain>
    </source>
</reference>
<dbReference type="PRINTS" id="PR00385">
    <property type="entry name" value="P450"/>
</dbReference>
<comment type="pathway">
    <text evidence="2">Secondary metabolite biosynthesis.</text>
</comment>
<dbReference type="PANTHER" id="PTHR46300">
    <property type="entry name" value="P450, PUTATIVE (EUROFUNG)-RELATED-RELATED"/>
    <property type="match status" value="1"/>
</dbReference>
<evidence type="ECO:0000256" key="2">
    <source>
        <dbReference type="ARBA" id="ARBA00005179"/>
    </source>
</evidence>
<evidence type="ECO:0000313" key="11">
    <source>
        <dbReference type="EMBL" id="KAL0565197.1"/>
    </source>
</evidence>
<dbReference type="InterPro" id="IPR017972">
    <property type="entry name" value="Cyt_P450_CS"/>
</dbReference>
<keyword evidence="5 9" id="KW-0479">Metal-binding</keyword>
<keyword evidence="10" id="KW-0812">Transmembrane</keyword>
<feature type="transmembrane region" description="Helical" evidence="10">
    <location>
        <begin position="6"/>
        <end position="22"/>
    </location>
</feature>
<evidence type="ECO:0000256" key="6">
    <source>
        <dbReference type="ARBA" id="ARBA00023002"/>
    </source>
</evidence>
<dbReference type="PROSITE" id="PS00086">
    <property type="entry name" value="CYTOCHROME_P450"/>
    <property type="match status" value="1"/>
</dbReference>
<dbReference type="CDD" id="cd11065">
    <property type="entry name" value="CYP64-like"/>
    <property type="match status" value="1"/>
</dbReference>
<dbReference type="Gene3D" id="1.10.630.10">
    <property type="entry name" value="Cytochrome P450"/>
    <property type="match status" value="1"/>
</dbReference>
<evidence type="ECO:0000256" key="9">
    <source>
        <dbReference type="RuleBase" id="RU000461"/>
    </source>
</evidence>
<dbReference type="Proteomes" id="UP001465976">
    <property type="component" value="Unassembled WGS sequence"/>
</dbReference>
<keyword evidence="10" id="KW-0472">Membrane</keyword>
<evidence type="ECO:0000256" key="1">
    <source>
        <dbReference type="ARBA" id="ARBA00001971"/>
    </source>
</evidence>
<evidence type="ECO:0000313" key="12">
    <source>
        <dbReference type="Proteomes" id="UP001465976"/>
    </source>
</evidence>
<name>A0ABR3EQW7_9AGAR</name>
<dbReference type="SUPFAM" id="SSF48264">
    <property type="entry name" value="Cytochrome P450"/>
    <property type="match status" value="1"/>
</dbReference>
<dbReference type="PRINTS" id="PR00463">
    <property type="entry name" value="EP450I"/>
</dbReference>
<keyword evidence="6 9" id="KW-0560">Oxidoreductase</keyword>
<dbReference type="EMBL" id="JBAHYK010002374">
    <property type="protein sequence ID" value="KAL0565197.1"/>
    <property type="molecule type" value="Genomic_DNA"/>
</dbReference>
<comment type="similarity">
    <text evidence="3 9">Belongs to the cytochrome P450 family.</text>
</comment>
<protein>
    <recommendedName>
        <fullName evidence="13">Cytochrome P450</fullName>
    </recommendedName>
</protein>
<evidence type="ECO:0000256" key="3">
    <source>
        <dbReference type="ARBA" id="ARBA00010617"/>
    </source>
</evidence>
<dbReference type="InterPro" id="IPR001128">
    <property type="entry name" value="Cyt_P450"/>
</dbReference>
<keyword evidence="8 9" id="KW-0503">Monooxygenase</keyword>
<evidence type="ECO:0008006" key="13">
    <source>
        <dbReference type="Google" id="ProtNLM"/>
    </source>
</evidence>
<keyword evidence="4 9" id="KW-0349">Heme</keyword>
<keyword evidence="7 9" id="KW-0408">Iron</keyword>
<keyword evidence="10" id="KW-1133">Transmembrane helix</keyword>
<comment type="cofactor">
    <cofactor evidence="1">
        <name>heme</name>
        <dbReference type="ChEBI" id="CHEBI:30413"/>
    </cofactor>
</comment>
<evidence type="ECO:0000256" key="8">
    <source>
        <dbReference type="ARBA" id="ARBA00023033"/>
    </source>
</evidence>
<dbReference type="InterPro" id="IPR050364">
    <property type="entry name" value="Cytochrome_P450_fung"/>
</dbReference>
<evidence type="ECO:0000256" key="4">
    <source>
        <dbReference type="ARBA" id="ARBA00022617"/>
    </source>
</evidence>